<dbReference type="Proteomes" id="UP000677228">
    <property type="component" value="Unassembled WGS sequence"/>
</dbReference>
<sequence length="261" mass="30949">MSQMKFEFLPNEILFQCFKYLNIIDIFHSFDQLNHRFNRLIRNFPFSLNFEKIQNKFQCEEFCQKLSIDEIIKNQLYSLHLSNKNTCYPVHLFISKFSFLQFSQLRSLTLHEITDNNWKSIRSTLSLISELTSFRMVARHQLSDDVISHLPISQLQTLVIPFQSLPKSISNVQFSSITYLSIYECNLDELFVLFNNESKLNYLKIQCFSLNIKYIRRDDARCFNNSANTLRTLHINENCSHLNCLFMLLELTPNLENLIIS</sequence>
<accession>A0A8S2W5H8</accession>
<evidence type="ECO:0000313" key="2">
    <source>
        <dbReference type="EMBL" id="CAF1616062.1"/>
    </source>
</evidence>
<gene>
    <name evidence="2" type="ORF">OVA965_LOCUS42916</name>
    <name evidence="3" type="ORF">TMI583_LOCUS44974</name>
</gene>
<dbReference type="InterPro" id="IPR001810">
    <property type="entry name" value="F-box_dom"/>
</dbReference>
<dbReference type="EMBL" id="CAJOBA010079086">
    <property type="protein sequence ID" value="CAF4432554.1"/>
    <property type="molecule type" value="Genomic_DNA"/>
</dbReference>
<dbReference type="InterPro" id="IPR036047">
    <property type="entry name" value="F-box-like_dom_sf"/>
</dbReference>
<dbReference type="EMBL" id="CAJNOK010054531">
    <property type="protein sequence ID" value="CAF1616062.1"/>
    <property type="molecule type" value="Genomic_DNA"/>
</dbReference>
<dbReference type="PROSITE" id="PS50181">
    <property type="entry name" value="FBOX"/>
    <property type="match status" value="1"/>
</dbReference>
<feature type="domain" description="F-box" evidence="1">
    <location>
        <begin position="3"/>
        <end position="53"/>
    </location>
</feature>
<dbReference type="SUPFAM" id="SSF81383">
    <property type="entry name" value="F-box domain"/>
    <property type="match status" value="1"/>
</dbReference>
<dbReference type="Proteomes" id="UP000682733">
    <property type="component" value="Unassembled WGS sequence"/>
</dbReference>
<feature type="non-terminal residue" evidence="3">
    <location>
        <position position="261"/>
    </location>
</feature>
<reference evidence="3" key="1">
    <citation type="submission" date="2021-02" db="EMBL/GenBank/DDBJ databases">
        <authorList>
            <person name="Nowell W R."/>
        </authorList>
    </citation>
    <scope>NUCLEOTIDE SEQUENCE</scope>
</reference>
<comment type="caution">
    <text evidence="3">The sequence shown here is derived from an EMBL/GenBank/DDBJ whole genome shotgun (WGS) entry which is preliminary data.</text>
</comment>
<dbReference type="AlphaFoldDB" id="A0A8S2W5H8"/>
<protein>
    <recommendedName>
        <fullName evidence="1">F-box domain-containing protein</fullName>
    </recommendedName>
</protein>
<evidence type="ECO:0000313" key="4">
    <source>
        <dbReference type="Proteomes" id="UP000682733"/>
    </source>
</evidence>
<name>A0A8S2W5H8_9BILA</name>
<organism evidence="3 4">
    <name type="scientific">Didymodactylos carnosus</name>
    <dbReference type="NCBI Taxonomy" id="1234261"/>
    <lineage>
        <taxon>Eukaryota</taxon>
        <taxon>Metazoa</taxon>
        <taxon>Spiralia</taxon>
        <taxon>Gnathifera</taxon>
        <taxon>Rotifera</taxon>
        <taxon>Eurotatoria</taxon>
        <taxon>Bdelloidea</taxon>
        <taxon>Philodinida</taxon>
        <taxon>Philodinidae</taxon>
        <taxon>Didymodactylos</taxon>
    </lineage>
</organism>
<evidence type="ECO:0000259" key="1">
    <source>
        <dbReference type="PROSITE" id="PS50181"/>
    </source>
</evidence>
<evidence type="ECO:0000313" key="3">
    <source>
        <dbReference type="EMBL" id="CAF4432554.1"/>
    </source>
</evidence>
<proteinExistence type="predicted"/>